<keyword evidence="2" id="KW-0233">DNA recombination</keyword>
<dbReference type="PANTHER" id="PTHR33991:SF1">
    <property type="entry name" value="DNA REPAIR PROTEIN RECO"/>
    <property type="match status" value="1"/>
</dbReference>
<accession>A0A2H0UL37</accession>
<dbReference type="GO" id="GO:0006302">
    <property type="term" value="P:double-strand break repair"/>
    <property type="evidence" value="ECO:0007669"/>
    <property type="project" value="TreeGrafter"/>
</dbReference>
<dbReference type="InterPro" id="IPR022572">
    <property type="entry name" value="DNA_rep/recomb_RecO_N"/>
</dbReference>
<organism evidence="5 6">
    <name type="scientific">Candidatus Harrisonbacteria bacterium CG10_big_fil_rev_8_21_14_0_10_49_15</name>
    <dbReference type="NCBI Taxonomy" id="1974587"/>
    <lineage>
        <taxon>Bacteria</taxon>
        <taxon>Candidatus Harrisoniibacteriota</taxon>
    </lineage>
</organism>
<protein>
    <recommendedName>
        <fullName evidence="4">DNA replication/recombination mediator RecO N-terminal domain-containing protein</fullName>
    </recommendedName>
</protein>
<dbReference type="InterPro" id="IPR003717">
    <property type="entry name" value="RecO"/>
</dbReference>
<feature type="domain" description="DNA replication/recombination mediator RecO N-terminal" evidence="4">
    <location>
        <begin position="1"/>
        <end position="73"/>
    </location>
</feature>
<dbReference type="SUPFAM" id="SSF50249">
    <property type="entry name" value="Nucleic acid-binding proteins"/>
    <property type="match status" value="1"/>
</dbReference>
<reference evidence="6" key="1">
    <citation type="submission" date="2017-09" db="EMBL/GenBank/DDBJ databases">
        <title>Depth-based differentiation of microbial function through sediment-hosted aquifers and enrichment of novel symbionts in the deep terrestrial subsurface.</title>
        <authorList>
            <person name="Probst A.J."/>
            <person name="Ladd B."/>
            <person name="Jarett J.K."/>
            <person name="Geller-Mcgrath D.E."/>
            <person name="Sieber C.M.K."/>
            <person name="Emerson J.B."/>
            <person name="Anantharaman K."/>
            <person name="Thomas B.C."/>
            <person name="Malmstrom R."/>
            <person name="Stieglmeier M."/>
            <person name="Klingl A."/>
            <person name="Woyke T."/>
            <person name="Ryan C.M."/>
            <person name="Banfield J.F."/>
        </authorList>
    </citation>
    <scope>NUCLEOTIDE SEQUENCE [LARGE SCALE GENOMIC DNA]</scope>
</reference>
<evidence type="ECO:0000259" key="4">
    <source>
        <dbReference type="Pfam" id="PF11967"/>
    </source>
</evidence>
<comment type="caution">
    <text evidence="5">The sequence shown here is derived from an EMBL/GenBank/DDBJ whole genome shotgun (WGS) entry which is preliminary data.</text>
</comment>
<dbReference type="SUPFAM" id="SSF57863">
    <property type="entry name" value="ArfGap/RecO-like zinc finger"/>
    <property type="match status" value="1"/>
</dbReference>
<dbReference type="GO" id="GO:0006310">
    <property type="term" value="P:DNA recombination"/>
    <property type="evidence" value="ECO:0007669"/>
    <property type="project" value="UniProtKB-KW"/>
</dbReference>
<evidence type="ECO:0000313" key="5">
    <source>
        <dbReference type="EMBL" id="PIR87111.1"/>
    </source>
</evidence>
<dbReference type="Proteomes" id="UP000229526">
    <property type="component" value="Unassembled WGS sequence"/>
</dbReference>
<gene>
    <name evidence="5" type="ORF">COU11_02695</name>
</gene>
<sequence length="191" mass="21171">MQEVSTRAIVLGSYPAGEADLRVTLYTEEVGKVRARVRSARKLGSKLAAHVQPLMLSHVRLVQKNTVQVVDALSIKNFKQDLLESDLPKDRQHRRLREMLAVFRMVDEMTLDEQPDKALFALLAGGAVFGKEILSVLGFDPLHASCSRCGSAQAKHFNIADTEYLCARCFRKARGGGEHFSIITPPNLPLS</sequence>
<dbReference type="Gene3D" id="2.40.50.140">
    <property type="entry name" value="Nucleic acid-binding proteins"/>
    <property type="match status" value="1"/>
</dbReference>
<evidence type="ECO:0000256" key="1">
    <source>
        <dbReference type="ARBA" id="ARBA00022763"/>
    </source>
</evidence>
<evidence type="ECO:0000256" key="2">
    <source>
        <dbReference type="ARBA" id="ARBA00023172"/>
    </source>
</evidence>
<dbReference type="InterPro" id="IPR037278">
    <property type="entry name" value="ARFGAP/RecO"/>
</dbReference>
<dbReference type="EMBL" id="PFBD01000020">
    <property type="protein sequence ID" value="PIR87111.1"/>
    <property type="molecule type" value="Genomic_DNA"/>
</dbReference>
<proteinExistence type="predicted"/>
<dbReference type="GO" id="GO:0043590">
    <property type="term" value="C:bacterial nucleoid"/>
    <property type="evidence" value="ECO:0007669"/>
    <property type="project" value="TreeGrafter"/>
</dbReference>
<evidence type="ECO:0000313" key="6">
    <source>
        <dbReference type="Proteomes" id="UP000229526"/>
    </source>
</evidence>
<dbReference type="PANTHER" id="PTHR33991">
    <property type="entry name" value="DNA REPAIR PROTEIN RECO"/>
    <property type="match status" value="1"/>
</dbReference>
<keyword evidence="3" id="KW-0234">DNA repair</keyword>
<dbReference type="InterPro" id="IPR012340">
    <property type="entry name" value="NA-bd_OB-fold"/>
</dbReference>
<evidence type="ECO:0000256" key="3">
    <source>
        <dbReference type="ARBA" id="ARBA00023204"/>
    </source>
</evidence>
<keyword evidence="1" id="KW-0227">DNA damage</keyword>
<dbReference type="Pfam" id="PF11967">
    <property type="entry name" value="RecO_N"/>
    <property type="match status" value="1"/>
</dbReference>
<dbReference type="AlphaFoldDB" id="A0A2H0UL37"/>
<name>A0A2H0UL37_9BACT</name>